<evidence type="ECO:0000256" key="7">
    <source>
        <dbReference type="SAM" id="MobiDB-lite"/>
    </source>
</evidence>
<dbReference type="STRING" id="27342.A0A0H2SC58"/>
<keyword evidence="11" id="KW-1185">Reference proteome</keyword>
<feature type="compositionally biased region" description="Gly residues" evidence="7">
    <location>
        <begin position="465"/>
        <end position="475"/>
    </location>
</feature>
<evidence type="ECO:0000313" key="10">
    <source>
        <dbReference type="EMBL" id="KLO19328.1"/>
    </source>
</evidence>
<dbReference type="SUPFAM" id="SSF52540">
    <property type="entry name" value="P-loop containing nucleoside triphosphate hydrolases"/>
    <property type="match status" value="1"/>
</dbReference>
<dbReference type="InterPro" id="IPR001650">
    <property type="entry name" value="Helicase_C-like"/>
</dbReference>
<evidence type="ECO:0000256" key="5">
    <source>
        <dbReference type="ARBA" id="ARBA00034808"/>
    </source>
</evidence>
<keyword evidence="3" id="KW-0067">ATP-binding</keyword>
<keyword evidence="2" id="KW-0547">Nucleotide-binding</keyword>
<protein>
    <recommendedName>
        <fullName evidence="5">DNA 3'-5' helicase</fullName>
        <ecNumber evidence="5">5.6.2.4</ecNumber>
    </recommendedName>
</protein>
<dbReference type="PROSITE" id="PS51194">
    <property type="entry name" value="HELICASE_CTER"/>
    <property type="match status" value="1"/>
</dbReference>
<feature type="compositionally biased region" description="Polar residues" evidence="7">
    <location>
        <begin position="414"/>
        <end position="430"/>
    </location>
</feature>
<dbReference type="SMART" id="SM00487">
    <property type="entry name" value="DEXDc"/>
    <property type="match status" value="1"/>
</dbReference>
<dbReference type="Pfam" id="PF00271">
    <property type="entry name" value="Helicase_C"/>
    <property type="match status" value="1"/>
</dbReference>
<feature type="region of interest" description="Disordered" evidence="7">
    <location>
        <begin position="553"/>
        <end position="579"/>
    </location>
</feature>
<keyword evidence="10" id="KW-0378">Hydrolase</keyword>
<comment type="similarity">
    <text evidence="1">Belongs to the helicase family. RecQ subfamily.</text>
</comment>
<feature type="domain" description="Helicase C-terminal" evidence="9">
    <location>
        <begin position="256"/>
        <end position="414"/>
    </location>
</feature>
<evidence type="ECO:0000259" key="9">
    <source>
        <dbReference type="PROSITE" id="PS51194"/>
    </source>
</evidence>
<feature type="compositionally biased region" description="Polar residues" evidence="7">
    <location>
        <begin position="558"/>
        <end position="575"/>
    </location>
</feature>
<dbReference type="Gene3D" id="3.40.50.300">
    <property type="entry name" value="P-loop containing nucleotide triphosphate hydrolases"/>
    <property type="match status" value="2"/>
</dbReference>
<dbReference type="SMART" id="SM00490">
    <property type="entry name" value="HELICc"/>
    <property type="match status" value="1"/>
</dbReference>
<dbReference type="Proteomes" id="UP000053477">
    <property type="component" value="Unassembled WGS sequence"/>
</dbReference>
<dbReference type="Pfam" id="PF00270">
    <property type="entry name" value="DEAD"/>
    <property type="match status" value="1"/>
</dbReference>
<evidence type="ECO:0000313" key="11">
    <source>
        <dbReference type="Proteomes" id="UP000053477"/>
    </source>
</evidence>
<dbReference type="EMBL" id="KQ085887">
    <property type="protein sequence ID" value="KLO19328.1"/>
    <property type="molecule type" value="Genomic_DNA"/>
</dbReference>
<dbReference type="InterPro" id="IPR011545">
    <property type="entry name" value="DEAD/DEAH_box_helicase_dom"/>
</dbReference>
<feature type="region of interest" description="Disordered" evidence="7">
    <location>
        <begin position="393"/>
        <end position="475"/>
    </location>
</feature>
<dbReference type="PROSITE" id="PS51192">
    <property type="entry name" value="HELICASE_ATP_BIND_1"/>
    <property type="match status" value="1"/>
</dbReference>
<dbReference type="GO" id="GO:0003676">
    <property type="term" value="F:nucleic acid binding"/>
    <property type="evidence" value="ECO:0007669"/>
    <property type="project" value="InterPro"/>
</dbReference>
<evidence type="ECO:0000256" key="3">
    <source>
        <dbReference type="ARBA" id="ARBA00022840"/>
    </source>
</evidence>
<dbReference type="PANTHER" id="PTHR13710">
    <property type="entry name" value="DNA HELICASE RECQ FAMILY MEMBER"/>
    <property type="match status" value="1"/>
</dbReference>
<gene>
    <name evidence="10" type="ORF">SCHPADRAFT_865195</name>
</gene>
<dbReference type="GO" id="GO:0043138">
    <property type="term" value="F:3'-5' DNA helicase activity"/>
    <property type="evidence" value="ECO:0007669"/>
    <property type="project" value="UniProtKB-EC"/>
</dbReference>
<dbReference type="GO" id="GO:0009378">
    <property type="term" value="F:four-way junction helicase activity"/>
    <property type="evidence" value="ECO:0007669"/>
    <property type="project" value="TreeGrafter"/>
</dbReference>
<dbReference type="GO" id="GO:0005737">
    <property type="term" value="C:cytoplasm"/>
    <property type="evidence" value="ECO:0007669"/>
    <property type="project" value="TreeGrafter"/>
</dbReference>
<dbReference type="InterPro" id="IPR027417">
    <property type="entry name" value="P-loop_NTPase"/>
</dbReference>
<evidence type="ECO:0000256" key="4">
    <source>
        <dbReference type="ARBA" id="ARBA00034617"/>
    </source>
</evidence>
<dbReference type="InParanoid" id="A0A0H2SC58"/>
<evidence type="ECO:0000259" key="8">
    <source>
        <dbReference type="PROSITE" id="PS51192"/>
    </source>
</evidence>
<evidence type="ECO:0000256" key="2">
    <source>
        <dbReference type="ARBA" id="ARBA00022741"/>
    </source>
</evidence>
<evidence type="ECO:0000256" key="1">
    <source>
        <dbReference type="ARBA" id="ARBA00005446"/>
    </source>
</evidence>
<dbReference type="PANTHER" id="PTHR13710:SF154">
    <property type="entry name" value="RECQ HELICASE, PUTATIVE (AFU_ORTHOLOGUE AFUA_6G14720)-RELATED"/>
    <property type="match status" value="1"/>
</dbReference>
<dbReference type="GO" id="GO:0000724">
    <property type="term" value="P:double-strand break repair via homologous recombination"/>
    <property type="evidence" value="ECO:0007669"/>
    <property type="project" value="TreeGrafter"/>
</dbReference>
<feature type="domain" description="Helicase ATP-binding" evidence="8">
    <location>
        <begin position="61"/>
        <end position="231"/>
    </location>
</feature>
<comment type="catalytic activity">
    <reaction evidence="4">
        <text>Couples ATP hydrolysis with the unwinding of duplex DNA by translocating in the 3'-5' direction.</text>
        <dbReference type="EC" id="5.6.2.4"/>
    </reaction>
</comment>
<keyword evidence="6" id="KW-0175">Coiled coil</keyword>
<dbReference type="GO" id="GO:0005524">
    <property type="term" value="F:ATP binding"/>
    <property type="evidence" value="ECO:0007669"/>
    <property type="project" value="UniProtKB-KW"/>
</dbReference>
<accession>A0A0H2SC58</accession>
<feature type="coiled-coil region" evidence="6">
    <location>
        <begin position="690"/>
        <end position="751"/>
    </location>
</feature>
<dbReference type="InterPro" id="IPR014001">
    <property type="entry name" value="Helicase_ATP-bd"/>
</dbReference>
<reference evidence="10 11" key="1">
    <citation type="submission" date="2015-04" db="EMBL/GenBank/DDBJ databases">
        <title>Complete genome sequence of Schizopora paradoxa KUC8140, a cosmopolitan wood degrader in East Asia.</title>
        <authorList>
            <consortium name="DOE Joint Genome Institute"/>
            <person name="Min B."/>
            <person name="Park H."/>
            <person name="Jang Y."/>
            <person name="Kim J.-J."/>
            <person name="Kim K.H."/>
            <person name="Pangilinan J."/>
            <person name="Lipzen A."/>
            <person name="Riley R."/>
            <person name="Grigoriev I.V."/>
            <person name="Spatafora J.W."/>
            <person name="Choi I.-G."/>
        </authorList>
    </citation>
    <scope>NUCLEOTIDE SEQUENCE [LARGE SCALE GENOMIC DNA]</scope>
    <source>
        <strain evidence="10 11">KUC8140</strain>
    </source>
</reference>
<feature type="region of interest" description="Disordered" evidence="7">
    <location>
        <begin position="815"/>
        <end position="841"/>
    </location>
</feature>
<dbReference type="GO" id="GO:0016787">
    <property type="term" value="F:hydrolase activity"/>
    <property type="evidence" value="ECO:0007669"/>
    <property type="project" value="UniProtKB-KW"/>
</dbReference>
<proteinExistence type="inferred from homology"/>
<dbReference type="EC" id="5.6.2.4" evidence="5"/>
<dbReference type="OrthoDB" id="2499463at2759"/>
<dbReference type="GO" id="GO:0005694">
    <property type="term" value="C:chromosome"/>
    <property type="evidence" value="ECO:0007669"/>
    <property type="project" value="TreeGrafter"/>
</dbReference>
<name>A0A0H2SC58_9AGAM</name>
<dbReference type="AlphaFoldDB" id="A0A0H2SC58"/>
<sequence>MSAQHTIHEKVKQRSYLNLENARKSANKGRYDSDGTRSRIVREVKRRMDGKEPFGWQLDVGEALHLKLDTVMIAGTGSGKTLPFAIPPILGGKVLVISPLLSLQYNQVERFTKEGFKAVAVNGETWSPKLAQRLKAGHDQIIVTSPEMCFTHEPFREILSSSDFSKDIVAIIIDECHVVEAWGEKFRTYYKAVGDLRAFFPIGTPILATTATLTPSSQQKLAKTLDIDLDKAFYLNLGNDRPNITYSVKVVKSAEDVEALKDFFAGPYDSREKIEQTVVFVDDRILAQVVCREIRSWLPPELHDTVCFFHAGRTKGSKRRVMKKIQTGYYRIMIATDAAGMGMDIPGITRVIQLGVTNSLSTWLQRAGRAGRKENSQAQAVLLVEASVFQLVNPPKEKPNNKKGKKKKKGAEVNGTSETDVAQASSTVENSGDLEQVGDEEVERPRTAMIEEDDHVVEDTNNSGSGIGETEGGGEVQNAASASVAANETEGLVPKKIIEPALREWIETRTCRRDKADEYFGNPPRTKQPTGACCDNCLARQRRTLPINLTDTPAAHFSPSNRVHGTPATTPNANNKRPMALPVNGLVEELPKQRRNSVPESRTLHWLKGARTKLMDLRQSLKKRLYARSCLSAEALIPDTVLAKLATKARLRTIDDIRAEIGETWALMEKHGEEALAVLRELDEKRLEDKAATNAANRELAKQKRAAEKAERLRLEAEEREKQRAEAKRKQEEVEARRAALQKEVDRRVQEQTDALRRATIAHPIPRSPPLFGSSMHNQSMQAPMVQTNLPYALRSANNYLSGQMSYVNASSLYQTERQNIAPPPPPTPVDNRGHSRPGNG</sequence>
<organism evidence="10 11">
    <name type="scientific">Schizopora paradoxa</name>
    <dbReference type="NCBI Taxonomy" id="27342"/>
    <lineage>
        <taxon>Eukaryota</taxon>
        <taxon>Fungi</taxon>
        <taxon>Dikarya</taxon>
        <taxon>Basidiomycota</taxon>
        <taxon>Agaricomycotina</taxon>
        <taxon>Agaricomycetes</taxon>
        <taxon>Hymenochaetales</taxon>
        <taxon>Schizoporaceae</taxon>
        <taxon>Schizopora</taxon>
    </lineage>
</organism>
<evidence type="ECO:0000256" key="6">
    <source>
        <dbReference type="SAM" id="Coils"/>
    </source>
</evidence>